<accession>A0ABU5CLT6</accession>
<protein>
    <submittedName>
        <fullName evidence="1">Uncharacterized protein</fullName>
    </submittedName>
</protein>
<evidence type="ECO:0000313" key="2">
    <source>
        <dbReference type="Proteomes" id="UP001228376"/>
    </source>
</evidence>
<name>A0ABU5CLT6_9BACI</name>
<proteinExistence type="predicted"/>
<dbReference type="Proteomes" id="UP001228376">
    <property type="component" value="Unassembled WGS sequence"/>
</dbReference>
<organism evidence="1 2">
    <name type="scientific">Tigheibacillus jepli</name>
    <dbReference type="NCBI Taxonomy" id="3035914"/>
    <lineage>
        <taxon>Bacteria</taxon>
        <taxon>Bacillati</taxon>
        <taxon>Bacillota</taxon>
        <taxon>Bacilli</taxon>
        <taxon>Bacillales</taxon>
        <taxon>Bacillaceae</taxon>
        <taxon>Tigheibacillus</taxon>
    </lineage>
</organism>
<evidence type="ECO:0000313" key="1">
    <source>
        <dbReference type="EMBL" id="MDY0407195.1"/>
    </source>
</evidence>
<reference evidence="1 2" key="1">
    <citation type="submission" date="2023-10" db="EMBL/GenBank/DDBJ databases">
        <title>179-bfca-hs.</title>
        <authorList>
            <person name="Miliotis G."/>
            <person name="Sengupta P."/>
            <person name="Hameed A."/>
            <person name="Chuvochina M."/>
            <person name="Mcdonagh F."/>
            <person name="Simpson A.C."/>
            <person name="Singh N.K."/>
            <person name="Rekha P.D."/>
            <person name="Raman K."/>
            <person name="Hugenholtz P."/>
            <person name="Venkateswaran K."/>
        </authorList>
    </citation>
    <scope>NUCLEOTIDE SEQUENCE [LARGE SCALE GENOMIC DNA]</scope>
    <source>
        <strain evidence="1 2">179-BFC-A-HS</strain>
    </source>
</reference>
<keyword evidence="2" id="KW-1185">Reference proteome</keyword>
<gene>
    <name evidence="1" type="ORF">P5G51_019335</name>
</gene>
<sequence length="131" mass="14982">MRYGDGIPSNNLKSEALWQYIMKSVEQDEQLKIEMEEAIGKGEKIFQHTSLHQEGIIHPSTKKEGHCNSLTFDEYGAVGDLEAENEKEIAEKIFDLGFAICDEEDFQHTLLADDKNKKPIKKRKQTIEIEG</sequence>
<dbReference type="RefSeq" id="WP_306067574.1">
    <property type="nucleotide sequence ID" value="NZ_JAROCA020000003.1"/>
</dbReference>
<comment type="caution">
    <text evidence="1">The sequence shown here is derived from an EMBL/GenBank/DDBJ whole genome shotgun (WGS) entry which is preliminary data.</text>
</comment>
<dbReference type="EMBL" id="JAROCA020000003">
    <property type="protein sequence ID" value="MDY0407195.1"/>
    <property type="molecule type" value="Genomic_DNA"/>
</dbReference>